<accession>A0A9X4AXX0</accession>
<dbReference type="RefSeq" id="WP_272427968.1">
    <property type="nucleotide sequence ID" value="NZ_JAGTJJ010000087.1"/>
</dbReference>
<dbReference type="Proteomes" id="UP001151081">
    <property type="component" value="Unassembled WGS sequence"/>
</dbReference>
<comment type="caution">
    <text evidence="1">The sequence shown here is derived from an EMBL/GenBank/DDBJ whole genome shotgun (WGS) entry which is preliminary data.</text>
</comment>
<dbReference type="SUPFAM" id="SSF48371">
    <property type="entry name" value="ARM repeat"/>
    <property type="match status" value="1"/>
</dbReference>
<organism evidence="1 2">
    <name type="scientific">Polyangium jinanense</name>
    <dbReference type="NCBI Taxonomy" id="2829994"/>
    <lineage>
        <taxon>Bacteria</taxon>
        <taxon>Pseudomonadati</taxon>
        <taxon>Myxococcota</taxon>
        <taxon>Polyangia</taxon>
        <taxon>Polyangiales</taxon>
        <taxon>Polyangiaceae</taxon>
        <taxon>Polyangium</taxon>
    </lineage>
</organism>
<proteinExistence type="predicted"/>
<dbReference type="AlphaFoldDB" id="A0A9X4AXX0"/>
<evidence type="ECO:0000313" key="1">
    <source>
        <dbReference type="EMBL" id="MDC3988909.1"/>
    </source>
</evidence>
<name>A0A9X4AXX0_9BACT</name>
<sequence>MTPLRAVFPRRAIGLFSFLLGCSATPPPPPPKTTPTPPVVVAPASLETATPVAEAPPVDRIEPLLEALRRIKTPEWREHVGEIRDRFGGPGLVRALDVVDATSLEVMYLQTKFIMDELHALADPRSADPLVAWVDAKKPPMHWQGVVGALLAEIGDLRAVRLLGERMKHKPTDIYDRERWWEQDGRGHHSDNDLQRIGAARLLGDLATMHPDKVDEIRAAVEDSVIAWVRETPAPHHRGMLVLAAIRSEKGLGLLRGWAFPKTPLPARGAEPPFPVAFELAQSGLRAIGMFHDEPSFPKLLAQLERKKDPALDITQDVLNTDNIAMLGMVLRALGVGASQGLSHFADPRAAQPLMKLVEDTTWHEEARFEACDALAWCTDDAARASLFPKIKAQMATGGPKSDFVAGCYASVFTERSAAGNAMDMVDLFERATLDSVRRSMAYGLGLIALESAAQARLEAKLGDKRLRVDAAIALLLGGSGPMTRLLSSIDGFDAREKEQIKMALTNGMAHVTDEDPTFANVLRWATRAEEAADVVVRGERQTWVRDAVAAGLESVSFGWRPHSVTRSVLRYRLFRAAQTDATNRRGLIAMLALMKERGTLLALADTKGDAAAPAAKALAGLGKTAR</sequence>
<dbReference type="PROSITE" id="PS51257">
    <property type="entry name" value="PROKAR_LIPOPROTEIN"/>
    <property type="match status" value="1"/>
</dbReference>
<reference evidence="1 2" key="1">
    <citation type="submission" date="2021-04" db="EMBL/GenBank/DDBJ databases">
        <title>Genome analysis of Polyangium sp.</title>
        <authorList>
            <person name="Li Y."/>
            <person name="Wang J."/>
        </authorList>
    </citation>
    <scope>NUCLEOTIDE SEQUENCE [LARGE SCALE GENOMIC DNA]</scope>
    <source>
        <strain evidence="1 2">SDU14</strain>
    </source>
</reference>
<keyword evidence="2" id="KW-1185">Reference proteome</keyword>
<dbReference type="InterPro" id="IPR016024">
    <property type="entry name" value="ARM-type_fold"/>
</dbReference>
<gene>
    <name evidence="1" type="ORF">KEG57_51055</name>
</gene>
<evidence type="ECO:0008006" key="3">
    <source>
        <dbReference type="Google" id="ProtNLM"/>
    </source>
</evidence>
<protein>
    <recommendedName>
        <fullName evidence="3">HEAT repeat domain-containing protein</fullName>
    </recommendedName>
</protein>
<evidence type="ECO:0000313" key="2">
    <source>
        <dbReference type="Proteomes" id="UP001151081"/>
    </source>
</evidence>
<dbReference type="EMBL" id="JAGTJJ010000087">
    <property type="protein sequence ID" value="MDC3988909.1"/>
    <property type="molecule type" value="Genomic_DNA"/>
</dbReference>